<evidence type="ECO:0000256" key="3">
    <source>
        <dbReference type="ARBA" id="ARBA00023163"/>
    </source>
</evidence>
<dbReference type="SUPFAM" id="SSF46689">
    <property type="entry name" value="Homeodomain-like"/>
    <property type="match status" value="1"/>
</dbReference>
<feature type="DNA-binding region" description="H-T-H motif" evidence="4">
    <location>
        <begin position="51"/>
        <end position="70"/>
    </location>
</feature>
<evidence type="ECO:0000313" key="7">
    <source>
        <dbReference type="EMBL" id="GAA4544110.1"/>
    </source>
</evidence>
<feature type="domain" description="HTH tetR-type" evidence="6">
    <location>
        <begin position="28"/>
        <end position="88"/>
    </location>
</feature>
<feature type="region of interest" description="Disordered" evidence="5">
    <location>
        <begin position="1"/>
        <end position="22"/>
    </location>
</feature>
<dbReference type="RefSeq" id="WP_345415458.1">
    <property type="nucleotide sequence ID" value="NZ_BAABGT010000029.1"/>
</dbReference>
<name>A0ABP8RPY9_9PSEU</name>
<evidence type="ECO:0000259" key="6">
    <source>
        <dbReference type="PROSITE" id="PS50977"/>
    </source>
</evidence>
<dbReference type="Pfam" id="PF17932">
    <property type="entry name" value="TetR_C_24"/>
    <property type="match status" value="1"/>
</dbReference>
<dbReference type="InterPro" id="IPR009057">
    <property type="entry name" value="Homeodomain-like_sf"/>
</dbReference>
<sequence>MASKATDGKSPAPRDVGTKRPVGRPRRVIDLDQVADVAAQLYARHGYDAVSIESVAERLGVSRATLYRTIRSMDELHTVLFERSARNVELEAHALLERHKDSREALIALITFQIEASIRMREYVGVYFGWGLPADAFERWRQWATEYERLWSTAVERAAADGHLKVDDPMVATRLILGMVNWVSRWYRAEGPCTSESIAAEAIRLVLPKA</sequence>
<keyword evidence="8" id="KW-1185">Reference proteome</keyword>
<dbReference type="InterPro" id="IPR041490">
    <property type="entry name" value="KstR2_TetR_C"/>
</dbReference>
<dbReference type="Pfam" id="PF00440">
    <property type="entry name" value="TetR_N"/>
    <property type="match status" value="1"/>
</dbReference>
<organism evidence="7 8">
    <name type="scientific">Pseudonocardia xishanensis</name>
    <dbReference type="NCBI Taxonomy" id="630995"/>
    <lineage>
        <taxon>Bacteria</taxon>
        <taxon>Bacillati</taxon>
        <taxon>Actinomycetota</taxon>
        <taxon>Actinomycetes</taxon>
        <taxon>Pseudonocardiales</taxon>
        <taxon>Pseudonocardiaceae</taxon>
        <taxon>Pseudonocardia</taxon>
    </lineage>
</organism>
<evidence type="ECO:0000256" key="2">
    <source>
        <dbReference type="ARBA" id="ARBA00023125"/>
    </source>
</evidence>
<dbReference type="PROSITE" id="PS50977">
    <property type="entry name" value="HTH_TETR_2"/>
    <property type="match status" value="1"/>
</dbReference>
<gene>
    <name evidence="7" type="ORF">GCM10023175_21710</name>
</gene>
<dbReference type="PRINTS" id="PR00455">
    <property type="entry name" value="HTHTETR"/>
</dbReference>
<dbReference type="SUPFAM" id="SSF48498">
    <property type="entry name" value="Tetracyclin repressor-like, C-terminal domain"/>
    <property type="match status" value="1"/>
</dbReference>
<dbReference type="Gene3D" id="1.10.357.10">
    <property type="entry name" value="Tetracycline Repressor, domain 2"/>
    <property type="match status" value="1"/>
</dbReference>
<keyword evidence="3" id="KW-0804">Transcription</keyword>
<dbReference type="Proteomes" id="UP001501598">
    <property type="component" value="Unassembled WGS sequence"/>
</dbReference>
<dbReference type="InterPro" id="IPR001647">
    <property type="entry name" value="HTH_TetR"/>
</dbReference>
<dbReference type="EMBL" id="BAABGT010000029">
    <property type="protein sequence ID" value="GAA4544110.1"/>
    <property type="molecule type" value="Genomic_DNA"/>
</dbReference>
<evidence type="ECO:0000313" key="8">
    <source>
        <dbReference type="Proteomes" id="UP001501598"/>
    </source>
</evidence>
<evidence type="ECO:0000256" key="4">
    <source>
        <dbReference type="PROSITE-ProRule" id="PRU00335"/>
    </source>
</evidence>
<evidence type="ECO:0000256" key="1">
    <source>
        <dbReference type="ARBA" id="ARBA00023015"/>
    </source>
</evidence>
<dbReference type="PANTHER" id="PTHR30055:SF234">
    <property type="entry name" value="HTH-TYPE TRANSCRIPTIONAL REGULATOR BETI"/>
    <property type="match status" value="1"/>
</dbReference>
<reference evidence="8" key="1">
    <citation type="journal article" date="2019" name="Int. J. Syst. Evol. Microbiol.">
        <title>The Global Catalogue of Microorganisms (GCM) 10K type strain sequencing project: providing services to taxonomists for standard genome sequencing and annotation.</title>
        <authorList>
            <consortium name="The Broad Institute Genomics Platform"/>
            <consortium name="The Broad Institute Genome Sequencing Center for Infectious Disease"/>
            <person name="Wu L."/>
            <person name="Ma J."/>
        </authorList>
    </citation>
    <scope>NUCLEOTIDE SEQUENCE [LARGE SCALE GENOMIC DNA]</scope>
    <source>
        <strain evidence="8">JCM 17906</strain>
    </source>
</reference>
<evidence type="ECO:0000256" key="5">
    <source>
        <dbReference type="SAM" id="MobiDB-lite"/>
    </source>
</evidence>
<keyword evidence="1" id="KW-0805">Transcription regulation</keyword>
<keyword evidence="2 4" id="KW-0238">DNA-binding</keyword>
<proteinExistence type="predicted"/>
<dbReference type="InterPro" id="IPR050109">
    <property type="entry name" value="HTH-type_TetR-like_transc_reg"/>
</dbReference>
<protein>
    <recommendedName>
        <fullName evidence="6">HTH tetR-type domain-containing protein</fullName>
    </recommendedName>
</protein>
<comment type="caution">
    <text evidence="7">The sequence shown here is derived from an EMBL/GenBank/DDBJ whole genome shotgun (WGS) entry which is preliminary data.</text>
</comment>
<dbReference type="InterPro" id="IPR036271">
    <property type="entry name" value="Tet_transcr_reg_TetR-rel_C_sf"/>
</dbReference>
<accession>A0ABP8RPY9</accession>
<dbReference type="PANTHER" id="PTHR30055">
    <property type="entry name" value="HTH-TYPE TRANSCRIPTIONAL REGULATOR RUTR"/>
    <property type="match status" value="1"/>
</dbReference>